<dbReference type="InterPro" id="IPR003660">
    <property type="entry name" value="HAMP_dom"/>
</dbReference>
<dbReference type="STRING" id="1148.gene:10500015"/>
<dbReference type="CDD" id="cd00130">
    <property type="entry name" value="PAS"/>
    <property type="match status" value="4"/>
</dbReference>
<dbReference type="GO" id="GO:0005886">
    <property type="term" value="C:plasma membrane"/>
    <property type="evidence" value="ECO:0000318"/>
    <property type="project" value="GO_Central"/>
</dbReference>
<gene>
    <name evidence="7" type="ordered locus">slr0829</name>
</gene>
<reference evidence="7 8" key="1">
    <citation type="journal article" date="1995" name="DNA Res.">
        <title>Sequence analysis of the genome of the unicellular cyanobacterium Synechocystis sp. strain PCC6803. I. Sequence features in the 1 Mb region from map positions 64% to 92% of the genome.</title>
        <authorList>
            <person name="Kaneko T."/>
            <person name="Tanaka A."/>
            <person name="Sato S."/>
            <person name="Kotani H."/>
            <person name="Sazuka T."/>
            <person name="Miyajima N."/>
            <person name="Sugiura M."/>
            <person name="Tabata S."/>
        </authorList>
    </citation>
    <scope>NUCLEOTIDE SEQUENCE [LARGE SCALE GENOMIC DNA]</scope>
    <source>
        <strain evidence="8">ATCC 27184 / PCC 6803 / Kazusa</strain>
    </source>
</reference>
<dbReference type="InterPro" id="IPR013655">
    <property type="entry name" value="PAS_fold_3"/>
</dbReference>
<dbReference type="Gene3D" id="3.30.450.20">
    <property type="entry name" value="PAS domain"/>
    <property type="match status" value="4"/>
</dbReference>
<dbReference type="Pfam" id="PF00672">
    <property type="entry name" value="HAMP"/>
    <property type="match status" value="1"/>
</dbReference>
<dbReference type="PANTHER" id="PTHR45138">
    <property type="entry name" value="REGULATORY COMPONENTS OF SENSORY TRANSDUCTION SYSTEM"/>
    <property type="match status" value="1"/>
</dbReference>
<keyword evidence="2" id="KW-0812">Transmembrane</keyword>
<sequence>MLQVLLVMAVLVFSALSLDFFGQLNNNVYLFLVLGIIIFLIPALTSLYIARLVIEPLRKLVTTSQNLAQGTSHGTITQPVAIAEIQQLAKAINGMALRLQQSLAQTKEELQGSKELYRQVVQSQTDFILRSQPDTTITFANDALCQALGLALPEVIGLQWLDFIVEEDLKIVLDKIACLTPEQPQFINENQDKRAGGVLGYTQWVSRGIFNDKGQLIEIQSVGRDISALKETQLELRQSQKFIESIAEATPSLLYIYDHIKQANIYSNRSVAEFLGYSPEEIKTMGASLFTNICHPEDLPRILAAIENCQKLRDGEILEIEYRVRDARQQWRWLLSRDLVFTRTETGQLWQTLGTAQDITQRKEAEIELEKIKTFLASIVENIPDMIFVKDAKTLRFLELNKAGESLIGYTKEEVLGKNDYELFPQERAEWFIQEDRQVLLSGEVQDIPMEVIQTCHEGIRILHTKKIPICDASGQAQYLLGISADITDLLESQQRLQELARHIPGVIYQFRMRPDGTFHFPYASEGIRKIYGVSPEEVKEDATPVFNVLHPDELPGVSRSIYESAANLTPWYYEYRVCFADGRVIWVLGYATPRRESDGGTIWHGYIKDITDRKEEEYLLIKAKERAETAEQTLQKAQIRLERFNKKLSQLIDIDGLTKIANRRCFNVRIKQEWRRLSRAQVPISLIMFDIDCFKNYNDRYGHPEGDLCLIRVAQAARKAASRPADLVARFGGEEFAVLLPETDTKGAIMVAEKIIQAISQLAIAHEASPISGQITISLGIGTQFPSKELISRTLIKQADMALYEAKRRGRNQYVVWTEELEGESSLS</sequence>
<evidence type="ECO:0000256" key="2">
    <source>
        <dbReference type="SAM" id="Phobius"/>
    </source>
</evidence>
<accession>Q55414</accession>
<feature type="domain" description="PAC" evidence="4">
    <location>
        <begin position="572"/>
        <end position="623"/>
    </location>
</feature>
<feature type="domain" description="PAC" evidence="4">
    <location>
        <begin position="318"/>
        <end position="371"/>
    </location>
</feature>
<name>Q55414_SYNY3</name>
<dbReference type="CDD" id="cd06225">
    <property type="entry name" value="HAMP"/>
    <property type="match status" value="1"/>
</dbReference>
<dbReference type="InterPro" id="IPR000160">
    <property type="entry name" value="GGDEF_dom"/>
</dbReference>
<organism evidence="7 8">
    <name type="scientific">Synechocystis sp. (strain ATCC 27184 / PCC 6803 / Kazusa)</name>
    <dbReference type="NCBI Taxonomy" id="1111708"/>
    <lineage>
        <taxon>Bacteria</taxon>
        <taxon>Bacillati</taxon>
        <taxon>Cyanobacteriota</taxon>
        <taxon>Cyanophyceae</taxon>
        <taxon>Synechococcales</taxon>
        <taxon>Merismopediaceae</taxon>
        <taxon>Synechocystis</taxon>
    </lineage>
</organism>
<evidence type="ECO:0000259" key="4">
    <source>
        <dbReference type="PROSITE" id="PS50113"/>
    </source>
</evidence>
<dbReference type="EnsemblBacteria" id="BAA10511">
    <property type="protein sequence ID" value="BAA10511"/>
    <property type="gene ID" value="BAA10511"/>
</dbReference>
<feature type="domain" description="PAS" evidence="3">
    <location>
        <begin position="511"/>
        <end position="569"/>
    </location>
</feature>
<dbReference type="FunFam" id="3.30.70.270:FF:000001">
    <property type="entry name" value="Diguanylate cyclase domain protein"/>
    <property type="match status" value="1"/>
</dbReference>
<feature type="domain" description="GGDEF" evidence="6">
    <location>
        <begin position="683"/>
        <end position="820"/>
    </location>
</feature>
<dbReference type="eggNOG" id="COG3829">
    <property type="taxonomic scope" value="Bacteria"/>
</dbReference>
<dbReference type="PaxDb" id="1148-1001267"/>
<dbReference type="AlphaFoldDB" id="Q55414"/>
<dbReference type="CDD" id="cd01949">
    <property type="entry name" value="GGDEF"/>
    <property type="match status" value="1"/>
</dbReference>
<dbReference type="FunFam" id="3.30.450.20:FF:000099">
    <property type="entry name" value="Sensory box sensor histidine kinase"/>
    <property type="match status" value="2"/>
</dbReference>
<dbReference type="PROSITE" id="PS50885">
    <property type="entry name" value="HAMP"/>
    <property type="match status" value="1"/>
</dbReference>
<dbReference type="Pfam" id="PF08447">
    <property type="entry name" value="PAS_3"/>
    <property type="match status" value="2"/>
</dbReference>
<dbReference type="SMART" id="SM00304">
    <property type="entry name" value="HAMP"/>
    <property type="match status" value="1"/>
</dbReference>
<dbReference type="Proteomes" id="UP000001425">
    <property type="component" value="Chromosome"/>
</dbReference>
<dbReference type="Gene3D" id="3.30.70.270">
    <property type="match status" value="1"/>
</dbReference>
<evidence type="ECO:0000259" key="3">
    <source>
        <dbReference type="PROSITE" id="PS50112"/>
    </source>
</evidence>
<dbReference type="PROSITE" id="PS50113">
    <property type="entry name" value="PAC"/>
    <property type="match status" value="3"/>
</dbReference>
<dbReference type="NCBIfam" id="TIGR00229">
    <property type="entry name" value="sensory_box"/>
    <property type="match status" value="4"/>
</dbReference>
<dbReference type="InterPro" id="IPR013767">
    <property type="entry name" value="PAS_fold"/>
</dbReference>
<dbReference type="SMART" id="SM00091">
    <property type="entry name" value="PAS"/>
    <property type="match status" value="4"/>
</dbReference>
<dbReference type="eggNOG" id="COG2202">
    <property type="taxonomic scope" value="Bacteria"/>
</dbReference>
<dbReference type="eggNOG" id="COG5000">
    <property type="taxonomic scope" value="Bacteria"/>
</dbReference>
<dbReference type="PhylomeDB" id="Q55414"/>
<dbReference type="InterPro" id="IPR050469">
    <property type="entry name" value="Diguanylate_Cyclase"/>
</dbReference>
<reference evidence="7 8" key="2">
    <citation type="journal article" date="1996" name="DNA Res.">
        <title>Sequence analysis of the genome of the unicellular cyanobacterium Synechocystis sp. strain PCC6803. II. Sequence determination of the entire genome and assignment of potential protein-coding regions.</title>
        <authorList>
            <person name="Kaneko T."/>
            <person name="Sato S."/>
            <person name="Kotani H."/>
            <person name="Tanaka A."/>
            <person name="Asamizu E."/>
            <person name="Nakamura Y."/>
            <person name="Miyajima N."/>
            <person name="Hirosawa M."/>
            <person name="Sugiura M."/>
            <person name="Sasamoto S."/>
            <person name="Kimura T."/>
            <person name="Hosouchi T."/>
            <person name="Matsuno A."/>
            <person name="Muraki A."/>
            <person name="Nakazaki N."/>
            <person name="Naruo K."/>
            <person name="Okumura S."/>
            <person name="Shimpo S."/>
            <person name="Takeuchi C."/>
            <person name="Wada T."/>
            <person name="Watanabe A."/>
            <person name="Yamada M."/>
            <person name="Yasuda M."/>
            <person name="Tabata S."/>
        </authorList>
    </citation>
    <scope>NUCLEOTIDE SEQUENCE [LARGE SCALE GENOMIC DNA]</scope>
    <source>
        <strain evidence="8">ATCC 27184 / PCC 6803 / Kazusa</strain>
    </source>
</reference>
<dbReference type="Pfam" id="PF00990">
    <property type="entry name" value="GGDEF"/>
    <property type="match status" value="1"/>
</dbReference>
<keyword evidence="2" id="KW-1133">Transmembrane helix</keyword>
<feature type="domain" description="PAS" evidence="3">
    <location>
        <begin position="239"/>
        <end position="313"/>
    </location>
</feature>
<dbReference type="InterPro" id="IPR043128">
    <property type="entry name" value="Rev_trsase/Diguanyl_cyclase"/>
</dbReference>
<dbReference type="InterPro" id="IPR001610">
    <property type="entry name" value="PAC"/>
</dbReference>
<dbReference type="InterPro" id="IPR029787">
    <property type="entry name" value="Nucleotide_cyclase"/>
</dbReference>
<dbReference type="Pfam" id="PF00989">
    <property type="entry name" value="PAS"/>
    <property type="match status" value="1"/>
</dbReference>
<evidence type="ECO:0000313" key="8">
    <source>
        <dbReference type="Proteomes" id="UP000001425"/>
    </source>
</evidence>
<feature type="domain" description="PAC" evidence="4">
    <location>
        <begin position="446"/>
        <end position="499"/>
    </location>
</feature>
<dbReference type="Gene3D" id="6.10.340.10">
    <property type="match status" value="1"/>
</dbReference>
<dbReference type="InterPro" id="IPR035965">
    <property type="entry name" value="PAS-like_dom_sf"/>
</dbReference>
<feature type="coiled-coil region" evidence="1">
    <location>
        <begin position="614"/>
        <end position="655"/>
    </location>
</feature>
<dbReference type="EMBL" id="BA000022">
    <property type="protein sequence ID" value="BAA10511.1"/>
    <property type="molecule type" value="Genomic_DNA"/>
</dbReference>
<dbReference type="PIR" id="S75776">
    <property type="entry name" value="S75776"/>
</dbReference>
<dbReference type="GO" id="GO:0043709">
    <property type="term" value="P:cell adhesion involved in single-species biofilm formation"/>
    <property type="evidence" value="ECO:0000318"/>
    <property type="project" value="GO_Central"/>
</dbReference>
<dbReference type="PANTHER" id="PTHR45138:SF9">
    <property type="entry name" value="DIGUANYLATE CYCLASE DGCM-RELATED"/>
    <property type="match status" value="1"/>
</dbReference>
<protein>
    <submittedName>
        <fullName evidence="7">Slr0829 protein</fullName>
    </submittedName>
</protein>
<feature type="domain" description="HAMP" evidence="5">
    <location>
        <begin position="51"/>
        <end position="104"/>
    </location>
</feature>
<dbReference type="KEGG" id="syn:slr0829"/>
<dbReference type="SMART" id="SM00267">
    <property type="entry name" value="GGDEF"/>
    <property type="match status" value="1"/>
</dbReference>
<evidence type="ECO:0000313" key="7">
    <source>
        <dbReference type="EMBL" id="BAA10511.1"/>
    </source>
</evidence>
<dbReference type="GO" id="GO:0052621">
    <property type="term" value="F:diguanylate cyclase activity"/>
    <property type="evidence" value="ECO:0000318"/>
    <property type="project" value="GO_Central"/>
</dbReference>
<dbReference type="PROSITE" id="PS50887">
    <property type="entry name" value="GGDEF"/>
    <property type="match status" value="1"/>
</dbReference>
<feature type="domain" description="PAS" evidence="3">
    <location>
        <begin position="372"/>
        <end position="443"/>
    </location>
</feature>
<evidence type="ECO:0000256" key="1">
    <source>
        <dbReference type="SAM" id="Coils"/>
    </source>
</evidence>
<dbReference type="GO" id="GO:0006355">
    <property type="term" value="P:regulation of DNA-templated transcription"/>
    <property type="evidence" value="ECO:0007669"/>
    <property type="project" value="InterPro"/>
</dbReference>
<dbReference type="InterPro" id="IPR000700">
    <property type="entry name" value="PAS-assoc_C"/>
</dbReference>
<dbReference type="SMART" id="SM00086">
    <property type="entry name" value="PAC"/>
    <property type="match status" value="4"/>
</dbReference>
<dbReference type="GO" id="GO:0007165">
    <property type="term" value="P:signal transduction"/>
    <property type="evidence" value="ECO:0007669"/>
    <property type="project" value="InterPro"/>
</dbReference>
<evidence type="ECO:0000259" key="6">
    <source>
        <dbReference type="PROSITE" id="PS50887"/>
    </source>
</evidence>
<dbReference type="GO" id="GO:1902201">
    <property type="term" value="P:negative regulation of bacterial-type flagellum-dependent cell motility"/>
    <property type="evidence" value="ECO:0000318"/>
    <property type="project" value="GO_Central"/>
</dbReference>
<keyword evidence="2" id="KW-0472">Membrane</keyword>
<keyword evidence="1" id="KW-0175">Coiled coil</keyword>
<feature type="domain" description="PAS" evidence="3">
    <location>
        <begin position="113"/>
        <end position="176"/>
    </location>
</feature>
<dbReference type="InterPro" id="IPR013656">
    <property type="entry name" value="PAS_4"/>
</dbReference>
<dbReference type="PROSITE" id="PS50112">
    <property type="entry name" value="PAS"/>
    <property type="match status" value="4"/>
</dbReference>
<dbReference type="eggNOG" id="COG3706">
    <property type="taxonomic scope" value="Bacteria"/>
</dbReference>
<dbReference type="Pfam" id="PF08448">
    <property type="entry name" value="PAS_4"/>
    <property type="match status" value="1"/>
</dbReference>
<dbReference type="InParanoid" id="Q55414"/>
<proteinExistence type="predicted"/>
<dbReference type="NCBIfam" id="TIGR00254">
    <property type="entry name" value="GGDEF"/>
    <property type="match status" value="1"/>
</dbReference>
<keyword evidence="8" id="KW-1185">Reference proteome</keyword>
<evidence type="ECO:0000259" key="5">
    <source>
        <dbReference type="PROSITE" id="PS50885"/>
    </source>
</evidence>
<dbReference type="InterPro" id="IPR000014">
    <property type="entry name" value="PAS"/>
</dbReference>
<dbReference type="SUPFAM" id="SSF55785">
    <property type="entry name" value="PYP-like sensor domain (PAS domain)"/>
    <property type="match status" value="4"/>
</dbReference>
<dbReference type="FunFam" id="3.30.450.20:FF:000534">
    <property type="entry name" value="Two-component sensor PprA"/>
    <property type="match status" value="1"/>
</dbReference>
<dbReference type="SUPFAM" id="SSF55073">
    <property type="entry name" value="Nucleotide cyclase"/>
    <property type="match status" value="1"/>
</dbReference>
<feature type="transmembrane region" description="Helical" evidence="2">
    <location>
        <begin position="27"/>
        <end position="50"/>
    </location>
</feature>